<organism evidence="1 2">
    <name type="scientific">Bacteroides acidifaciens</name>
    <dbReference type="NCBI Taxonomy" id="85831"/>
    <lineage>
        <taxon>Bacteria</taxon>
        <taxon>Pseudomonadati</taxon>
        <taxon>Bacteroidota</taxon>
        <taxon>Bacteroidia</taxon>
        <taxon>Bacteroidales</taxon>
        <taxon>Bacteroidaceae</taxon>
        <taxon>Bacteroides</taxon>
    </lineage>
</organism>
<dbReference type="RefSeq" id="WP_121765779.1">
    <property type="nucleotide sequence ID" value="NZ_CALAHD010000136.1"/>
</dbReference>
<gene>
    <name evidence="1" type="ORF">D7Y07_11580</name>
</gene>
<sequence>MYRLTAKIEITGAKSWRLEKVTEVEITRDTEKLTDECRLTLPKKIKWDGAAEIPVQRGDVVKVWLGYDGDLQLAFVGYVRDVGFKTPVVITCEDEMFKLKQIEAKKKAYKSVNLETLLKEQGLNYPLRVMGEQSLGQYRVTADTVASLLGHLQENGVRSFFRYEDGSPVLYCGVLFERDSRPSQVFATGVNIIDDQSLEQQKAENMRLRIKAVSLMPNNKKIRVEVGDADGEHRTLHTYNKQEAELKAWAQQEIKRLKRDGLTGSFKTFGYRLADKLDAIGIKIDGEKKGVYQVKKNIIKYGTGGFRQEITLGQRIGE</sequence>
<dbReference type="Proteomes" id="UP000267159">
    <property type="component" value="Unassembled WGS sequence"/>
</dbReference>
<evidence type="ECO:0000313" key="2">
    <source>
        <dbReference type="Proteomes" id="UP000267159"/>
    </source>
</evidence>
<reference evidence="1 2" key="1">
    <citation type="submission" date="2018-09" db="EMBL/GenBank/DDBJ databases">
        <title>Murine metabolic-syndrome-specific gut microbial biobank.</title>
        <authorList>
            <person name="Liu C."/>
        </authorList>
    </citation>
    <scope>NUCLEOTIDE SEQUENCE [LARGE SCALE GENOMIC DNA]</scope>
    <source>
        <strain evidence="1 2">0.1X-D8-26</strain>
    </source>
</reference>
<evidence type="ECO:0000313" key="1">
    <source>
        <dbReference type="EMBL" id="RLT79828.1"/>
    </source>
</evidence>
<dbReference type="AlphaFoldDB" id="A0A3L7YXF1"/>
<proteinExistence type="predicted"/>
<accession>A0A3L7YXF1</accession>
<protein>
    <recommendedName>
        <fullName evidence="3">Phage late control D family protein</fullName>
    </recommendedName>
</protein>
<dbReference type="EMBL" id="RAZM01000034">
    <property type="protein sequence ID" value="RLT79828.1"/>
    <property type="molecule type" value="Genomic_DNA"/>
</dbReference>
<evidence type="ECO:0008006" key="3">
    <source>
        <dbReference type="Google" id="ProtNLM"/>
    </source>
</evidence>
<name>A0A3L7YXF1_9BACE</name>
<dbReference type="SUPFAM" id="SSF69279">
    <property type="entry name" value="Phage tail proteins"/>
    <property type="match status" value="1"/>
</dbReference>
<comment type="caution">
    <text evidence="1">The sequence shown here is derived from an EMBL/GenBank/DDBJ whole genome shotgun (WGS) entry which is preliminary data.</text>
</comment>